<dbReference type="PANTHER" id="PTHR12940">
    <property type="entry name" value="ES-2 PROTEIN - RELATED"/>
    <property type="match status" value="1"/>
</dbReference>
<evidence type="ECO:0008006" key="7">
    <source>
        <dbReference type="Google" id="ProtNLM"/>
    </source>
</evidence>
<dbReference type="PANTHER" id="PTHR12940:SF0">
    <property type="entry name" value="SPLICING FACTOR ESS-2 HOMOLOG"/>
    <property type="match status" value="1"/>
</dbReference>
<evidence type="ECO:0000256" key="1">
    <source>
        <dbReference type="ARBA" id="ARBA00004123"/>
    </source>
</evidence>
<dbReference type="InterPro" id="IPR019148">
    <property type="entry name" value="Nuclear_protein_DGCR14_ESS-2"/>
</dbReference>
<dbReference type="AlphaFoldDB" id="A0A9P6PT80"/>
<dbReference type="Pfam" id="PF09751">
    <property type="entry name" value="Es2"/>
    <property type="match status" value="1"/>
</dbReference>
<name>A0A9P6PT80_9FUNG</name>
<evidence type="ECO:0000256" key="4">
    <source>
        <dbReference type="SAM" id="MobiDB-lite"/>
    </source>
</evidence>
<organism evidence="5 6">
    <name type="scientific">Actinomortierella ambigua</name>
    <dbReference type="NCBI Taxonomy" id="1343610"/>
    <lineage>
        <taxon>Eukaryota</taxon>
        <taxon>Fungi</taxon>
        <taxon>Fungi incertae sedis</taxon>
        <taxon>Mucoromycota</taxon>
        <taxon>Mortierellomycotina</taxon>
        <taxon>Mortierellomycetes</taxon>
        <taxon>Mortierellales</taxon>
        <taxon>Mortierellaceae</taxon>
        <taxon>Actinomortierella</taxon>
    </lineage>
</organism>
<accession>A0A9P6PT80</accession>
<dbReference type="Proteomes" id="UP000807716">
    <property type="component" value="Unassembled WGS sequence"/>
</dbReference>
<dbReference type="EMBL" id="JAAAJB010000696">
    <property type="protein sequence ID" value="KAG0252024.1"/>
    <property type="molecule type" value="Genomic_DNA"/>
</dbReference>
<feature type="region of interest" description="Disordered" evidence="4">
    <location>
        <begin position="145"/>
        <end position="211"/>
    </location>
</feature>
<sequence length="627" mass="68121">MSNNQQTFATDASTTVAAATTASPMSKATTNAVQTHPSVAFASGSYVSNVPQPPKQEILEEDDYTAALSKIIERDFFPDLVRLKRQHAYLEAVEMGDLDRIRTTALELTDKDTPIAQRRLQTPARTPRYAAAGVPNQEWTPARVDVGKATPSWKDSRSGRGVSDIEDSDVHRPAGTSEETPMLDTPLGATSARSKRQRISSDGTDNTKAGSIDMSLSLDQFQTRYTSEDNASFNQIIEGANRDRQAKYQWMYDRETKNLRVRYGVGGSEETTSSNATKLITQGEGQANKDSTSNSTNTQLIVTKKEMQDGDEGKEQDQGNDGNGAEKLAEMLKDKRPVAVPTWEFKVKNSLMYYPEGLGTYLVQGDLLRGSPKEIVHRNTGFQGQDLLVLNQTAAAKIDASSNRAGKDDETPSVNGYKFVSSTPSPAMSQLEDDPDLLTWGTIEDEPLLISSGLATSGSSNFKLPPTPRRELIAQKLTEKASKSFRDRTTLRAQVFSSPSSSSTPLAKYHQDHFGLPSTPTPSFNSPQGVTSSSTPFRTPGLPASKMSSARISSPNPRMRADVLSPAGRRLLEKASSRRGDGSSLSKMNSGRSTVSTSSSSKGGSFGSADPQLRSYYSSPLVKRPRE</sequence>
<dbReference type="GO" id="GO:0071013">
    <property type="term" value="C:catalytic step 2 spliceosome"/>
    <property type="evidence" value="ECO:0007669"/>
    <property type="project" value="TreeGrafter"/>
</dbReference>
<evidence type="ECO:0000256" key="2">
    <source>
        <dbReference type="ARBA" id="ARBA00009072"/>
    </source>
</evidence>
<evidence type="ECO:0000313" key="5">
    <source>
        <dbReference type="EMBL" id="KAG0252024.1"/>
    </source>
</evidence>
<feature type="region of interest" description="Disordered" evidence="4">
    <location>
        <begin position="495"/>
        <end position="627"/>
    </location>
</feature>
<feature type="compositionally biased region" description="Basic and acidic residues" evidence="4">
    <location>
        <begin position="570"/>
        <end position="581"/>
    </location>
</feature>
<keyword evidence="3" id="KW-0539">Nucleus</keyword>
<keyword evidence="6" id="KW-1185">Reference proteome</keyword>
<proteinExistence type="inferred from homology"/>
<feature type="compositionally biased region" description="Polar residues" evidence="4">
    <location>
        <begin position="200"/>
        <end position="209"/>
    </location>
</feature>
<evidence type="ECO:0000313" key="6">
    <source>
        <dbReference type="Proteomes" id="UP000807716"/>
    </source>
</evidence>
<gene>
    <name evidence="5" type="ORF">DFQ27_008320</name>
</gene>
<feature type="region of interest" description="Disordered" evidence="4">
    <location>
        <begin position="1"/>
        <end position="31"/>
    </location>
</feature>
<feature type="compositionally biased region" description="Low complexity" evidence="4">
    <location>
        <begin position="7"/>
        <end position="22"/>
    </location>
</feature>
<protein>
    <recommendedName>
        <fullName evidence="7">Protein DGCR14</fullName>
    </recommendedName>
</protein>
<feature type="compositionally biased region" description="Polar residues" evidence="4">
    <location>
        <begin position="521"/>
        <end position="537"/>
    </location>
</feature>
<comment type="caution">
    <text evidence="5">The sequence shown here is derived from an EMBL/GenBank/DDBJ whole genome shotgun (WGS) entry which is preliminary data.</text>
</comment>
<evidence type="ECO:0000256" key="3">
    <source>
        <dbReference type="ARBA" id="ARBA00023242"/>
    </source>
</evidence>
<feature type="compositionally biased region" description="Low complexity" evidence="4">
    <location>
        <begin position="590"/>
        <end position="603"/>
    </location>
</feature>
<reference evidence="5" key="1">
    <citation type="journal article" date="2020" name="Fungal Divers.">
        <title>Resolving the Mortierellaceae phylogeny through synthesis of multi-gene phylogenetics and phylogenomics.</title>
        <authorList>
            <person name="Vandepol N."/>
            <person name="Liber J."/>
            <person name="Desiro A."/>
            <person name="Na H."/>
            <person name="Kennedy M."/>
            <person name="Barry K."/>
            <person name="Grigoriev I.V."/>
            <person name="Miller A.N."/>
            <person name="O'Donnell K."/>
            <person name="Stajich J.E."/>
            <person name="Bonito G."/>
        </authorList>
    </citation>
    <scope>NUCLEOTIDE SEQUENCE</scope>
    <source>
        <strain evidence="5">BC1065</strain>
    </source>
</reference>
<comment type="similarity">
    <text evidence="2">Belongs to the ESS2 family.</text>
</comment>
<feature type="region of interest" description="Disordered" evidence="4">
    <location>
        <begin position="282"/>
        <end position="301"/>
    </location>
</feature>
<comment type="subcellular location">
    <subcellularLocation>
        <location evidence="1">Nucleus</location>
    </subcellularLocation>
</comment>
<dbReference type="OrthoDB" id="19679at2759"/>
<feature type="compositionally biased region" description="Polar residues" evidence="4">
    <location>
        <begin position="546"/>
        <end position="556"/>
    </location>
</feature>